<accession>A0A1H4E8R6</accession>
<sequence>MYLDYQLMFGVDKQMHFFSYMVVSILLGIMVLLISQKDNVKRNVSYIWMSLVTVGILEEYRQFMVPDRSTEILDAIANMLGVTVGLVVPLLLWYIVQQRGKLKLFVLYGIVLTALFLGLVYINERPFVTLDEPIHEELGRLVTIVRRE</sequence>
<dbReference type="AlphaFoldDB" id="A0A1H4E8R6"/>
<proteinExistence type="predicted"/>
<dbReference type="EMBL" id="FNQR01000008">
    <property type="protein sequence ID" value="SEA80960.1"/>
    <property type="molecule type" value="Genomic_DNA"/>
</dbReference>
<name>A0A1H4E8R6_9BACI</name>
<evidence type="ECO:0000259" key="2">
    <source>
        <dbReference type="Pfam" id="PF04892"/>
    </source>
</evidence>
<dbReference type="NCBIfam" id="NF037970">
    <property type="entry name" value="vanZ_1"/>
    <property type="match status" value="1"/>
</dbReference>
<evidence type="ECO:0000313" key="3">
    <source>
        <dbReference type="EMBL" id="SEA80960.1"/>
    </source>
</evidence>
<keyword evidence="1" id="KW-1133">Transmembrane helix</keyword>
<evidence type="ECO:0000313" key="4">
    <source>
        <dbReference type="Proteomes" id="UP000198584"/>
    </source>
</evidence>
<dbReference type="RefSeq" id="WP_176791474.1">
    <property type="nucleotide sequence ID" value="NZ_FNQR01000008.1"/>
</dbReference>
<feature type="transmembrane region" description="Helical" evidence="1">
    <location>
        <begin position="75"/>
        <end position="95"/>
    </location>
</feature>
<gene>
    <name evidence="3" type="ORF">SAMN05421743_108170</name>
</gene>
<evidence type="ECO:0000256" key="1">
    <source>
        <dbReference type="SAM" id="Phobius"/>
    </source>
</evidence>
<feature type="transmembrane region" description="Helical" evidence="1">
    <location>
        <begin position="17"/>
        <end position="34"/>
    </location>
</feature>
<dbReference type="Proteomes" id="UP000198584">
    <property type="component" value="Unassembled WGS sequence"/>
</dbReference>
<feature type="domain" description="VanZ-like" evidence="2">
    <location>
        <begin position="12"/>
        <end position="90"/>
    </location>
</feature>
<keyword evidence="4" id="KW-1185">Reference proteome</keyword>
<keyword evidence="1" id="KW-0472">Membrane</keyword>
<feature type="transmembrane region" description="Helical" evidence="1">
    <location>
        <begin position="102"/>
        <end position="122"/>
    </location>
</feature>
<dbReference type="STRING" id="571932.SAMN05421743_108170"/>
<organism evidence="3 4">
    <name type="scientific">Thalassobacillus cyri</name>
    <dbReference type="NCBI Taxonomy" id="571932"/>
    <lineage>
        <taxon>Bacteria</taxon>
        <taxon>Bacillati</taxon>
        <taxon>Bacillota</taxon>
        <taxon>Bacilli</taxon>
        <taxon>Bacillales</taxon>
        <taxon>Bacillaceae</taxon>
        <taxon>Thalassobacillus</taxon>
    </lineage>
</organism>
<protein>
    <submittedName>
        <fullName evidence="3">VanZ like family protein</fullName>
    </submittedName>
</protein>
<dbReference type="InterPro" id="IPR006976">
    <property type="entry name" value="VanZ-like"/>
</dbReference>
<reference evidence="4" key="1">
    <citation type="submission" date="2016-10" db="EMBL/GenBank/DDBJ databases">
        <authorList>
            <person name="Varghese N."/>
            <person name="Submissions S."/>
        </authorList>
    </citation>
    <scope>NUCLEOTIDE SEQUENCE [LARGE SCALE GENOMIC DNA]</scope>
    <source>
        <strain evidence="4">CCM7597</strain>
    </source>
</reference>
<feature type="transmembrane region" description="Helical" evidence="1">
    <location>
        <begin position="46"/>
        <end position="63"/>
    </location>
</feature>
<keyword evidence="1" id="KW-0812">Transmembrane</keyword>
<dbReference type="Pfam" id="PF04892">
    <property type="entry name" value="VanZ"/>
    <property type="match status" value="1"/>
</dbReference>